<dbReference type="GO" id="GO:0006508">
    <property type="term" value="P:proteolysis"/>
    <property type="evidence" value="ECO:0007669"/>
    <property type="project" value="InterPro"/>
</dbReference>
<dbReference type="PROSITE" id="PS50878">
    <property type="entry name" value="RT_POL"/>
    <property type="match status" value="1"/>
</dbReference>
<dbReference type="InterPro" id="IPR043502">
    <property type="entry name" value="DNA/RNA_pol_sf"/>
</dbReference>
<dbReference type="PRINTS" id="PR00081">
    <property type="entry name" value="GDHRDH"/>
</dbReference>
<dbReference type="GO" id="GO:0004190">
    <property type="term" value="F:aspartic-type endopeptidase activity"/>
    <property type="evidence" value="ECO:0007669"/>
    <property type="project" value="InterPro"/>
</dbReference>
<dbReference type="Gene3D" id="2.40.70.10">
    <property type="entry name" value="Acid Proteases"/>
    <property type="match status" value="1"/>
</dbReference>
<dbReference type="SUPFAM" id="SSF51735">
    <property type="entry name" value="NAD(P)-binding Rossmann-fold domains"/>
    <property type="match status" value="1"/>
</dbReference>
<dbReference type="InterPro" id="IPR002347">
    <property type="entry name" value="SDR_fam"/>
</dbReference>
<dbReference type="Gene3D" id="3.40.50.720">
    <property type="entry name" value="NAD(P)-binding Rossmann-like Domain"/>
    <property type="match status" value="1"/>
</dbReference>
<dbReference type="SUPFAM" id="SSF50630">
    <property type="entry name" value="Acid proteases"/>
    <property type="match status" value="1"/>
</dbReference>
<dbReference type="OrthoDB" id="10068977at2759"/>
<dbReference type="AlphaFoldDB" id="A0A8B6FGD1"/>
<dbReference type="InterPro" id="IPR001969">
    <property type="entry name" value="Aspartic_peptidase_AS"/>
</dbReference>
<sequence>MDIRYSLSGHRCGKAHFYSATKHAVTALTEGIRWELREINSHIKITSISPGLVKTNFAYTAVGEVAADECYSTRQSLDPQDIANAIETVLSYPSHVQVSEMMIRPTEQVVNNTKPQYRNDYSKQHKQTCRNCGGQYPHTNECPAKGKKCNHCSKLNHFSKVCRQRHNPRQEKVREVQDNTNNNNYESSSDEEYAYHISMITPSQEHVSVVGSKTPRVNIRINDKHCNFLLDTGATVNLLDQKTYHKIGAPKMKKGNNPNLLPYGGSDPLKVMGHCQLSVETKSTIDCDTFYVVEGNHGALLGYPLASKLGLVKIINQITDPKEKYPKLFQGIGKYKGKPIKLHINEDVKPVAQRHRRTPFHLRDKVEKELVKLQEQDIIEKIEDTPTPWVSPIVTPPKKNPDEIRLCVDMRQPNKAISRERHLLPTIDELIHDLTGAKLFTKLDLRSGYHQLELHPSSRYITTFSTHAGLFRYKRLNFGISSASEIFQEVIRNVISGIPGVKNISDDIIIYGRSQAEHDKALDATFKRLLENGLTLNLEKCEFNKDQVVFFGVTFSKEGISPDPKKVSAIKDMSPPKNVPELRSFLGMTTYSSRFIQNYATLCEPLRRLTRQDTNWNWGSEQEAAFEKLKCELSSDTVITYFNPKHEIDILVDASPVGRLGQ</sequence>
<name>A0A8B6FGD1_MYTGA</name>
<accession>A0A8B6FGD1</accession>
<dbReference type="Gene3D" id="3.30.70.270">
    <property type="match status" value="2"/>
</dbReference>
<dbReference type="CDD" id="cd01647">
    <property type="entry name" value="RT_LTR"/>
    <property type="match status" value="1"/>
</dbReference>
<dbReference type="InterPro" id="IPR036291">
    <property type="entry name" value="NAD(P)-bd_dom_sf"/>
</dbReference>
<evidence type="ECO:0000259" key="2">
    <source>
        <dbReference type="PROSITE" id="PS50878"/>
    </source>
</evidence>
<dbReference type="InterPro" id="IPR021109">
    <property type="entry name" value="Peptidase_aspartic_dom_sf"/>
</dbReference>
<feature type="compositionally biased region" description="Basic and acidic residues" evidence="1">
    <location>
        <begin position="168"/>
        <end position="177"/>
    </location>
</feature>
<comment type="caution">
    <text evidence="3">The sequence shown here is derived from an EMBL/GenBank/DDBJ whole genome shotgun (WGS) entry which is preliminary data.</text>
</comment>
<dbReference type="PROSITE" id="PS00141">
    <property type="entry name" value="ASP_PROTEASE"/>
    <property type="match status" value="1"/>
</dbReference>
<protein>
    <recommendedName>
        <fullName evidence="2">Reverse transcriptase domain-containing protein</fullName>
    </recommendedName>
</protein>
<dbReference type="Gene3D" id="3.10.10.10">
    <property type="entry name" value="HIV Type 1 Reverse Transcriptase, subunit A, domain 1"/>
    <property type="match status" value="1"/>
</dbReference>
<dbReference type="PANTHER" id="PTHR37984">
    <property type="entry name" value="PROTEIN CBG26694"/>
    <property type="match status" value="1"/>
</dbReference>
<dbReference type="Pfam" id="PF00078">
    <property type="entry name" value="RVT_1"/>
    <property type="match status" value="1"/>
</dbReference>
<organism evidence="3 4">
    <name type="scientific">Mytilus galloprovincialis</name>
    <name type="common">Mediterranean mussel</name>
    <dbReference type="NCBI Taxonomy" id="29158"/>
    <lineage>
        <taxon>Eukaryota</taxon>
        <taxon>Metazoa</taxon>
        <taxon>Spiralia</taxon>
        <taxon>Lophotrochozoa</taxon>
        <taxon>Mollusca</taxon>
        <taxon>Bivalvia</taxon>
        <taxon>Autobranchia</taxon>
        <taxon>Pteriomorphia</taxon>
        <taxon>Mytilida</taxon>
        <taxon>Mytiloidea</taxon>
        <taxon>Mytilidae</taxon>
        <taxon>Mytilinae</taxon>
        <taxon>Mytilus</taxon>
    </lineage>
</organism>
<gene>
    <name evidence="3" type="ORF">MGAL_10B084599</name>
</gene>
<dbReference type="InterPro" id="IPR043128">
    <property type="entry name" value="Rev_trsase/Diguanyl_cyclase"/>
</dbReference>
<feature type="domain" description="Reverse transcriptase" evidence="2">
    <location>
        <begin position="377"/>
        <end position="555"/>
    </location>
</feature>
<dbReference type="InterPro" id="IPR050951">
    <property type="entry name" value="Retrovirus_Pol_polyprotein"/>
</dbReference>
<evidence type="ECO:0000313" key="4">
    <source>
        <dbReference type="Proteomes" id="UP000596742"/>
    </source>
</evidence>
<evidence type="ECO:0000256" key="1">
    <source>
        <dbReference type="SAM" id="MobiDB-lite"/>
    </source>
</evidence>
<dbReference type="EMBL" id="UYJE01006625">
    <property type="protein sequence ID" value="VDI47590.1"/>
    <property type="molecule type" value="Genomic_DNA"/>
</dbReference>
<dbReference type="InterPro" id="IPR000477">
    <property type="entry name" value="RT_dom"/>
</dbReference>
<dbReference type="FunFam" id="3.10.10.10:FF:000003">
    <property type="entry name" value="Retrovirus-related Pol polyprotein from transposon 297-like Protein"/>
    <property type="match status" value="1"/>
</dbReference>
<dbReference type="FunFam" id="3.30.70.270:FF:000026">
    <property type="entry name" value="Transposon Ty3-G Gag-Pol polyprotein"/>
    <property type="match status" value="1"/>
</dbReference>
<proteinExistence type="predicted"/>
<dbReference type="PANTHER" id="PTHR37984:SF11">
    <property type="entry name" value="INTEGRASE CATALYTIC DOMAIN-CONTAINING PROTEIN"/>
    <property type="match status" value="1"/>
</dbReference>
<reference evidence="3" key="1">
    <citation type="submission" date="2018-11" db="EMBL/GenBank/DDBJ databases">
        <authorList>
            <person name="Alioto T."/>
            <person name="Alioto T."/>
        </authorList>
    </citation>
    <scope>NUCLEOTIDE SEQUENCE</scope>
</reference>
<evidence type="ECO:0000313" key="3">
    <source>
        <dbReference type="EMBL" id="VDI47590.1"/>
    </source>
</evidence>
<dbReference type="SUPFAM" id="SSF56672">
    <property type="entry name" value="DNA/RNA polymerases"/>
    <property type="match status" value="1"/>
</dbReference>
<dbReference type="Pfam" id="PF13650">
    <property type="entry name" value="Asp_protease_2"/>
    <property type="match status" value="1"/>
</dbReference>
<keyword evidence="4" id="KW-1185">Reference proteome</keyword>
<dbReference type="Proteomes" id="UP000596742">
    <property type="component" value="Unassembled WGS sequence"/>
</dbReference>
<dbReference type="Pfam" id="PF00106">
    <property type="entry name" value="adh_short"/>
    <property type="match status" value="1"/>
</dbReference>
<feature type="region of interest" description="Disordered" evidence="1">
    <location>
        <begin position="166"/>
        <end position="187"/>
    </location>
</feature>